<evidence type="ECO:0000256" key="5">
    <source>
        <dbReference type="HAMAP-Rule" id="MF_00242"/>
    </source>
</evidence>
<organism evidence="6 7">
    <name type="scientific">Gaopeijia maritima</name>
    <dbReference type="NCBI Taxonomy" id="3119007"/>
    <lineage>
        <taxon>Bacteria</taxon>
        <taxon>Pseudomonadati</taxon>
        <taxon>Gemmatimonadota</taxon>
        <taxon>Longimicrobiia</taxon>
        <taxon>Gaopeijiales</taxon>
        <taxon>Gaopeijiaceae</taxon>
        <taxon>Gaopeijia</taxon>
    </lineage>
</organism>
<evidence type="ECO:0000256" key="2">
    <source>
        <dbReference type="ARBA" id="ARBA00010206"/>
    </source>
</evidence>
<comment type="caution">
    <text evidence="6">The sequence shown here is derived from an EMBL/GenBank/DDBJ whole genome shotgun (WGS) entry which is preliminary data.</text>
</comment>
<name>A0ABU9E706_9BACT</name>
<evidence type="ECO:0000256" key="4">
    <source>
        <dbReference type="ARBA" id="ARBA00049429"/>
    </source>
</evidence>
<gene>
    <name evidence="5 6" type="primary">arcA</name>
    <name evidence="6" type="ORF">WI372_04950</name>
</gene>
<comment type="subcellular location">
    <subcellularLocation>
        <location evidence="5">Cytoplasm</location>
    </subcellularLocation>
</comment>
<feature type="active site" description="Amidino-cysteine intermediate" evidence="5">
    <location>
        <position position="403"/>
    </location>
</feature>
<dbReference type="PANTHER" id="PTHR47271:SF2">
    <property type="entry name" value="ARGININE DEIMINASE"/>
    <property type="match status" value="1"/>
</dbReference>
<evidence type="ECO:0000313" key="6">
    <source>
        <dbReference type="EMBL" id="MEK9500316.1"/>
    </source>
</evidence>
<evidence type="ECO:0000256" key="1">
    <source>
        <dbReference type="ARBA" id="ARBA00005213"/>
    </source>
</evidence>
<reference evidence="6 7" key="1">
    <citation type="submission" date="2024-02" db="EMBL/GenBank/DDBJ databases">
        <title>A novel Gemmatimonadota bacterium.</title>
        <authorList>
            <person name="Du Z.-J."/>
            <person name="Ye Y.-Q."/>
        </authorList>
    </citation>
    <scope>NUCLEOTIDE SEQUENCE [LARGE SCALE GENOMIC DNA]</scope>
    <source>
        <strain evidence="6 7">DH-20</strain>
    </source>
</reference>
<evidence type="ECO:0000313" key="7">
    <source>
        <dbReference type="Proteomes" id="UP001484239"/>
    </source>
</evidence>
<dbReference type="NCBIfam" id="TIGR01078">
    <property type="entry name" value="arcA"/>
    <property type="match status" value="1"/>
</dbReference>
<keyword evidence="5" id="KW-0963">Cytoplasm</keyword>
<dbReference type="InterPro" id="IPR003876">
    <property type="entry name" value="Arg_deiminase"/>
</dbReference>
<dbReference type="PANTHER" id="PTHR47271">
    <property type="entry name" value="ARGININE DEIMINASE"/>
    <property type="match status" value="1"/>
</dbReference>
<dbReference type="PRINTS" id="PR01466">
    <property type="entry name" value="ARGDEIMINASE"/>
</dbReference>
<dbReference type="Pfam" id="PF02274">
    <property type="entry name" value="ADI"/>
    <property type="match status" value="1"/>
</dbReference>
<comment type="similarity">
    <text evidence="2 5">Belongs to the arginine deiminase family.</text>
</comment>
<evidence type="ECO:0000256" key="3">
    <source>
        <dbReference type="ARBA" id="ARBA00022801"/>
    </source>
</evidence>
<dbReference type="EC" id="3.5.3.6" evidence="5"/>
<sequence length="413" mass="45701">MKGDGIPDFHVASEVGALRRVLLHRPDLSLQRLTPSNRHRLLFDEVLWVRRAREDHDAFADVLRERGTEVLYLGDLLSETLDDPAARDWVLSERLSEAQYGSFHGELLRALGGMESAQLAEHLIGGLTVAELPFRPTGLWAAAADETDFVLPPLPNHLFARDPSAWIYGGVMISAMAHPARWRETVHLKAVYRFHPRFANADFHTWLDGEAHGPVASTIEGGDVLVVGNGTVLVGLSERTDGHAVDLLARRLFEKNAARRVIAVRLPRVRAYMHLDTVMTMVDRDAFCVFPEVVDRMKAWSLRPEVDDGGALGVQVTEESSLFDALADALDLDRVRVLTTGGDQYQAEREQWDDGNNLLTLEPGVVVAYDRNVDTNARLQRAGIEVITIPGSELGRGRGGARCMSCPIARDGL</sequence>
<dbReference type="PIRSF" id="PIRSF006356">
    <property type="entry name" value="Arg_deiminase"/>
    <property type="match status" value="1"/>
</dbReference>
<dbReference type="Proteomes" id="UP001484239">
    <property type="component" value="Unassembled WGS sequence"/>
</dbReference>
<keyword evidence="7" id="KW-1185">Reference proteome</keyword>
<dbReference type="Gene3D" id="1.10.3930.10">
    <property type="entry name" value="Arginine deiminase"/>
    <property type="match status" value="1"/>
</dbReference>
<dbReference type="Gene3D" id="3.75.10.10">
    <property type="entry name" value="L-arginine/glycine Amidinotransferase, Chain A"/>
    <property type="match status" value="1"/>
</dbReference>
<accession>A0ABU9E706</accession>
<keyword evidence="5" id="KW-0056">Arginine metabolism</keyword>
<dbReference type="SUPFAM" id="SSF55909">
    <property type="entry name" value="Pentein"/>
    <property type="match status" value="1"/>
</dbReference>
<dbReference type="NCBIfam" id="NF002381">
    <property type="entry name" value="PRK01388.1"/>
    <property type="match status" value="1"/>
</dbReference>
<proteinExistence type="inferred from homology"/>
<dbReference type="EMBL" id="JBBHLI010000002">
    <property type="protein sequence ID" value="MEK9500316.1"/>
    <property type="molecule type" value="Genomic_DNA"/>
</dbReference>
<keyword evidence="3 5" id="KW-0378">Hydrolase</keyword>
<comment type="pathway">
    <text evidence="1 5">Amino-acid degradation; L-arginine degradation via ADI pathway; carbamoyl phosphate from L-arginine: step 1/2.</text>
</comment>
<dbReference type="GO" id="GO:0016990">
    <property type="term" value="F:arginine deiminase activity"/>
    <property type="evidence" value="ECO:0007669"/>
    <property type="project" value="UniProtKB-EC"/>
</dbReference>
<dbReference type="RefSeq" id="WP_405284870.1">
    <property type="nucleotide sequence ID" value="NZ_CP144380.1"/>
</dbReference>
<comment type="catalytic activity">
    <reaction evidence="4 5">
        <text>L-arginine + H2O = L-citrulline + NH4(+)</text>
        <dbReference type="Rhea" id="RHEA:19597"/>
        <dbReference type="ChEBI" id="CHEBI:15377"/>
        <dbReference type="ChEBI" id="CHEBI:28938"/>
        <dbReference type="ChEBI" id="CHEBI:32682"/>
        <dbReference type="ChEBI" id="CHEBI:57743"/>
        <dbReference type="EC" id="3.5.3.6"/>
    </reaction>
</comment>
<protein>
    <recommendedName>
        <fullName evidence="5">Arginine deiminase</fullName>
        <shortName evidence="5">ADI</shortName>
        <ecNumber evidence="5">3.5.3.6</ecNumber>
    </recommendedName>
    <alternativeName>
        <fullName evidence="5">Arginine dihydrolase</fullName>
        <shortName evidence="5">AD</shortName>
    </alternativeName>
</protein>
<dbReference type="HAMAP" id="MF_00242">
    <property type="entry name" value="Arg_deiminase"/>
    <property type="match status" value="1"/>
</dbReference>